<dbReference type="InterPro" id="IPR018456">
    <property type="entry name" value="PTR2_symporter_CS"/>
</dbReference>
<evidence type="ECO:0000313" key="12">
    <source>
        <dbReference type="EMBL" id="RRO87647.1"/>
    </source>
</evidence>
<dbReference type="InterPro" id="IPR005279">
    <property type="entry name" value="Dipep/tripep_permease"/>
</dbReference>
<dbReference type="PROSITE" id="PS50850">
    <property type="entry name" value="MFS"/>
    <property type="match status" value="1"/>
</dbReference>
<comment type="caution">
    <text evidence="12">The sequence shown here is derived from an EMBL/GenBank/DDBJ whole genome shotgun (WGS) entry which is preliminary data.</text>
</comment>
<dbReference type="InterPro" id="IPR020846">
    <property type="entry name" value="MFS_dom"/>
</dbReference>
<feature type="transmembrane region" description="Helical" evidence="10">
    <location>
        <begin position="425"/>
        <end position="444"/>
    </location>
</feature>
<keyword evidence="3 8" id="KW-0813">Transport</keyword>
<keyword evidence="7 10" id="KW-0472">Membrane</keyword>
<evidence type="ECO:0000259" key="11">
    <source>
        <dbReference type="PROSITE" id="PS50850"/>
    </source>
</evidence>
<evidence type="ECO:0000313" key="13">
    <source>
        <dbReference type="Proteomes" id="UP000276526"/>
    </source>
</evidence>
<dbReference type="Proteomes" id="UP000276526">
    <property type="component" value="Unassembled WGS sequence"/>
</dbReference>
<evidence type="ECO:0000256" key="5">
    <source>
        <dbReference type="ARBA" id="ARBA00022692"/>
    </source>
</evidence>
<keyword evidence="5 8" id="KW-0812">Transmembrane</keyword>
<feature type="transmembrane region" description="Helical" evidence="10">
    <location>
        <begin position="497"/>
        <end position="516"/>
    </location>
</feature>
<evidence type="ECO:0000256" key="8">
    <source>
        <dbReference type="RuleBase" id="RU003755"/>
    </source>
</evidence>
<feature type="compositionally biased region" description="Low complexity" evidence="9">
    <location>
        <begin position="29"/>
        <end position="38"/>
    </location>
</feature>
<dbReference type="GO" id="GO:1904680">
    <property type="term" value="F:peptide transmembrane transporter activity"/>
    <property type="evidence" value="ECO:0007669"/>
    <property type="project" value="InterPro"/>
</dbReference>
<feature type="transmembrane region" description="Helical" evidence="10">
    <location>
        <begin position="192"/>
        <end position="213"/>
    </location>
</feature>
<feature type="transmembrane region" description="Helical" evidence="10">
    <location>
        <begin position="70"/>
        <end position="87"/>
    </location>
</feature>
<dbReference type="GO" id="GO:0005886">
    <property type="term" value="C:plasma membrane"/>
    <property type="evidence" value="ECO:0007669"/>
    <property type="project" value="UniProtKB-SubCell"/>
</dbReference>
<evidence type="ECO:0000256" key="2">
    <source>
        <dbReference type="ARBA" id="ARBA00005982"/>
    </source>
</evidence>
<dbReference type="PROSITE" id="PS01023">
    <property type="entry name" value="PTR2_2"/>
    <property type="match status" value="1"/>
</dbReference>
<dbReference type="PANTHER" id="PTHR23517:SF15">
    <property type="entry name" value="PROTON-DEPENDENT OLIGOPEPTIDE FAMILY TRANSPORT PROTEIN"/>
    <property type="match status" value="1"/>
</dbReference>
<feature type="domain" description="Major facilitator superfamily (MFS) profile" evidence="11">
    <location>
        <begin position="426"/>
        <end position="542"/>
    </location>
</feature>
<gene>
    <name evidence="12" type="ORF">CXF48_01675</name>
</gene>
<dbReference type="InterPro" id="IPR000109">
    <property type="entry name" value="POT_fam"/>
</dbReference>
<evidence type="ECO:0000256" key="6">
    <source>
        <dbReference type="ARBA" id="ARBA00022989"/>
    </source>
</evidence>
<feature type="transmembrane region" description="Helical" evidence="10">
    <location>
        <begin position="260"/>
        <end position="282"/>
    </location>
</feature>
<dbReference type="Pfam" id="PF00854">
    <property type="entry name" value="PTR2"/>
    <property type="match status" value="1"/>
</dbReference>
<dbReference type="AlphaFoldDB" id="A0A3R8QHZ7"/>
<feature type="transmembrane region" description="Helical" evidence="10">
    <location>
        <begin position="465"/>
        <end position="485"/>
    </location>
</feature>
<dbReference type="EMBL" id="PQNK01000002">
    <property type="protein sequence ID" value="RRO87647.1"/>
    <property type="molecule type" value="Genomic_DNA"/>
</dbReference>
<feature type="region of interest" description="Disordered" evidence="9">
    <location>
        <begin position="1"/>
        <end position="46"/>
    </location>
</feature>
<name>A0A3R8QHZ7_9CORY</name>
<feature type="transmembrane region" description="Helical" evidence="10">
    <location>
        <begin position="366"/>
        <end position="386"/>
    </location>
</feature>
<dbReference type="InterPro" id="IPR050171">
    <property type="entry name" value="MFS_Transporters"/>
</dbReference>
<organism evidence="12 13">
    <name type="scientific">Corynebacterium bovis</name>
    <dbReference type="NCBI Taxonomy" id="36808"/>
    <lineage>
        <taxon>Bacteria</taxon>
        <taxon>Bacillati</taxon>
        <taxon>Actinomycetota</taxon>
        <taxon>Actinomycetes</taxon>
        <taxon>Mycobacteriales</taxon>
        <taxon>Corynebacteriaceae</taxon>
        <taxon>Corynebacterium</taxon>
    </lineage>
</organism>
<evidence type="ECO:0000256" key="10">
    <source>
        <dbReference type="SAM" id="Phobius"/>
    </source>
</evidence>
<reference evidence="12 13" key="1">
    <citation type="submission" date="2018-01" db="EMBL/GenBank/DDBJ databases">
        <title>Twenty Corynebacterium bovis Genomes.</title>
        <authorList>
            <person name="Gulvik C.A."/>
        </authorList>
    </citation>
    <scope>NUCLEOTIDE SEQUENCE [LARGE SCALE GENOMIC DNA]</scope>
    <source>
        <strain evidence="12 13">F6900</strain>
    </source>
</reference>
<feature type="transmembrane region" description="Helical" evidence="10">
    <location>
        <begin position="288"/>
        <end position="307"/>
    </location>
</feature>
<keyword evidence="6 10" id="KW-1133">Transmembrane helix</keyword>
<dbReference type="Gene3D" id="1.20.1250.20">
    <property type="entry name" value="MFS general substrate transporter like domains"/>
    <property type="match status" value="1"/>
</dbReference>
<dbReference type="InterPro" id="IPR036259">
    <property type="entry name" value="MFS_trans_sf"/>
</dbReference>
<dbReference type="RefSeq" id="WP_125173195.1">
    <property type="nucleotide sequence ID" value="NZ_PQNI01000038.1"/>
</dbReference>
<evidence type="ECO:0000256" key="4">
    <source>
        <dbReference type="ARBA" id="ARBA00022475"/>
    </source>
</evidence>
<dbReference type="PANTHER" id="PTHR23517">
    <property type="entry name" value="RESISTANCE PROTEIN MDTM, PUTATIVE-RELATED-RELATED"/>
    <property type="match status" value="1"/>
</dbReference>
<feature type="transmembrane region" description="Helical" evidence="10">
    <location>
        <begin position="398"/>
        <end position="419"/>
    </location>
</feature>
<feature type="transmembrane region" description="Helical" evidence="10">
    <location>
        <begin position="319"/>
        <end position="338"/>
    </location>
</feature>
<dbReference type="GO" id="GO:0006857">
    <property type="term" value="P:oligopeptide transport"/>
    <property type="evidence" value="ECO:0007669"/>
    <property type="project" value="InterPro"/>
</dbReference>
<protein>
    <submittedName>
        <fullName evidence="12">MFS transporter</fullName>
    </submittedName>
</protein>
<sequence length="542" mass="56601">MSDDNGPHTVPSGASPAARSTGTGHPGHTGHTTDSGDPGQAGRSTGTGRTFLGHPWGLATLSGVEMWERFSFYGLQGILAYYLYYSVTAGGLGMDKEVALSIVGAYGGLVYLTSVAGAWVADRVLSAERSLFCSAVLIMIGHLSLSLLPGYTGLGVGLACVAVGSGTLKTTSQVVLGSFYSEDDPRRDGGFSIYYVGVNIGALFGPLLTGTLWGWRGFHWGFAAAALLMFIGLVQYTLNRRGIIAEVGHTVANPLPRRQYLPWGVGAVVVVAVVVAVFATGLVPLSQLATSAAVVALVAAVVLWVQMHRSPLVTAPERAKLVGFIPMFLGSVVFWTVYQQQFTTLAVYADQRLNRSVFGHEVTPTVVQSISPVFVIVFAGVAGALWTRLGDRQPTYPVKFGLGIILCGAAMLVLLPFAGGAANSTPMLALAVLFLLFVFGELLLSPVGNSLVTRLAPTAFPTRMFALWMLSVSLGTALSGTVAGYYDPSDAGAERAFLLVMFLVSAVVGGVLLVLARPVNRLLAGGRAAVGAGSGAAGPDRR</sequence>
<evidence type="ECO:0000256" key="3">
    <source>
        <dbReference type="ARBA" id="ARBA00022448"/>
    </source>
</evidence>
<keyword evidence="4" id="KW-1003">Cell membrane</keyword>
<accession>A0A3R8QHZ7</accession>
<feature type="transmembrane region" description="Helical" evidence="10">
    <location>
        <begin position="99"/>
        <end position="119"/>
    </location>
</feature>
<feature type="transmembrane region" description="Helical" evidence="10">
    <location>
        <begin position="131"/>
        <end position="148"/>
    </location>
</feature>
<evidence type="ECO:0000256" key="1">
    <source>
        <dbReference type="ARBA" id="ARBA00004651"/>
    </source>
</evidence>
<comment type="subcellular location">
    <subcellularLocation>
        <location evidence="1">Cell membrane</location>
        <topology evidence="1">Multi-pass membrane protein</topology>
    </subcellularLocation>
    <subcellularLocation>
        <location evidence="8">Membrane</location>
        <topology evidence="8">Multi-pass membrane protein</topology>
    </subcellularLocation>
</comment>
<evidence type="ECO:0000256" key="9">
    <source>
        <dbReference type="SAM" id="MobiDB-lite"/>
    </source>
</evidence>
<dbReference type="NCBIfam" id="TIGR00924">
    <property type="entry name" value="yjdL_sub1_fam"/>
    <property type="match status" value="1"/>
</dbReference>
<dbReference type="CDD" id="cd17346">
    <property type="entry name" value="MFS_DtpA_like"/>
    <property type="match status" value="1"/>
</dbReference>
<feature type="transmembrane region" description="Helical" evidence="10">
    <location>
        <begin position="219"/>
        <end position="239"/>
    </location>
</feature>
<evidence type="ECO:0000256" key="7">
    <source>
        <dbReference type="ARBA" id="ARBA00023136"/>
    </source>
</evidence>
<proteinExistence type="inferred from homology"/>
<dbReference type="SUPFAM" id="SSF103473">
    <property type="entry name" value="MFS general substrate transporter"/>
    <property type="match status" value="1"/>
</dbReference>
<comment type="similarity">
    <text evidence="2 8">Belongs to the major facilitator superfamily. Proton-dependent oligopeptide transporter (POT/PTR) (TC 2.A.17) family.</text>
</comment>